<dbReference type="GO" id="GO:0098553">
    <property type="term" value="C:lumenal side of endoplasmic reticulum membrane"/>
    <property type="evidence" value="ECO:0007669"/>
    <property type="project" value="TreeGrafter"/>
</dbReference>
<protein>
    <submittedName>
        <fullName evidence="11">Minor histocompatibility antigen H13-like</fullName>
    </submittedName>
</protein>
<dbReference type="InterPro" id="IPR007369">
    <property type="entry name" value="Peptidase_A22B_SPP"/>
</dbReference>
<keyword evidence="3 9" id="KW-0812">Transmembrane</keyword>
<dbReference type="PANTHER" id="PTHR12174">
    <property type="entry name" value="SIGNAL PEPTIDE PEPTIDASE"/>
    <property type="match status" value="1"/>
</dbReference>
<feature type="transmembrane region" description="Helical" evidence="9">
    <location>
        <begin position="58"/>
        <end position="80"/>
    </location>
</feature>
<keyword evidence="6 9" id="KW-1133">Transmembrane helix</keyword>
<dbReference type="Proteomes" id="UP000694867">
    <property type="component" value="Unplaced"/>
</dbReference>
<evidence type="ECO:0000256" key="5">
    <source>
        <dbReference type="ARBA" id="ARBA00022824"/>
    </source>
</evidence>
<reference evidence="11" key="1">
    <citation type="submission" date="2025-08" db="UniProtKB">
        <authorList>
            <consortium name="RefSeq"/>
        </authorList>
    </citation>
    <scope>IDENTIFICATION</scope>
</reference>
<evidence type="ECO:0000256" key="7">
    <source>
        <dbReference type="ARBA" id="ARBA00023136"/>
    </source>
</evidence>
<dbReference type="GO" id="GO:0006465">
    <property type="term" value="P:signal peptide processing"/>
    <property type="evidence" value="ECO:0007669"/>
    <property type="project" value="TreeGrafter"/>
</dbReference>
<evidence type="ECO:0000256" key="4">
    <source>
        <dbReference type="ARBA" id="ARBA00022801"/>
    </source>
</evidence>
<dbReference type="RefSeq" id="XP_003737739.2">
    <property type="nucleotide sequence ID" value="XM_003737691.2"/>
</dbReference>
<feature type="compositionally biased region" description="Polar residues" evidence="8">
    <location>
        <begin position="398"/>
        <end position="414"/>
    </location>
</feature>
<keyword evidence="7 9" id="KW-0472">Membrane</keyword>
<evidence type="ECO:0000256" key="1">
    <source>
        <dbReference type="ARBA" id="ARBA00004477"/>
    </source>
</evidence>
<name>A0AAJ6QMK6_9ACAR</name>
<evidence type="ECO:0000256" key="6">
    <source>
        <dbReference type="ARBA" id="ARBA00022989"/>
    </source>
</evidence>
<dbReference type="GO" id="GO:0042500">
    <property type="term" value="F:aspartic endopeptidase activity, intramembrane cleaving"/>
    <property type="evidence" value="ECO:0007669"/>
    <property type="project" value="InterPro"/>
</dbReference>
<feature type="transmembrane region" description="Helical" evidence="9">
    <location>
        <begin position="317"/>
        <end position="335"/>
    </location>
</feature>
<proteinExistence type="inferred from homology"/>
<dbReference type="PANTHER" id="PTHR12174:SF23">
    <property type="entry name" value="MINOR HISTOCOMPATIBILITY ANTIGEN H13"/>
    <property type="match status" value="1"/>
</dbReference>
<dbReference type="AlphaFoldDB" id="A0AAJ6QMK6"/>
<dbReference type="GO" id="GO:0033619">
    <property type="term" value="P:membrane protein proteolysis"/>
    <property type="evidence" value="ECO:0007669"/>
    <property type="project" value="TreeGrafter"/>
</dbReference>
<feature type="region of interest" description="Disordered" evidence="8">
    <location>
        <begin position="353"/>
        <end position="414"/>
    </location>
</feature>
<feature type="transmembrane region" description="Helical" evidence="9">
    <location>
        <begin position="92"/>
        <end position="112"/>
    </location>
</feature>
<dbReference type="KEGG" id="goe:100903438"/>
<feature type="transmembrane region" description="Helical" evidence="9">
    <location>
        <begin position="147"/>
        <end position="164"/>
    </location>
</feature>
<feature type="transmembrane region" description="Helical" evidence="9">
    <location>
        <begin position="12"/>
        <end position="38"/>
    </location>
</feature>
<evidence type="ECO:0000256" key="8">
    <source>
        <dbReference type="SAM" id="MobiDB-lite"/>
    </source>
</evidence>
<accession>A0AAJ6QMK6</accession>
<dbReference type="SMART" id="SM00730">
    <property type="entry name" value="PSN"/>
    <property type="match status" value="1"/>
</dbReference>
<dbReference type="Pfam" id="PF04258">
    <property type="entry name" value="Peptidase_A22B"/>
    <property type="match status" value="1"/>
</dbReference>
<evidence type="ECO:0000256" key="9">
    <source>
        <dbReference type="SAM" id="Phobius"/>
    </source>
</evidence>
<keyword evidence="4" id="KW-0378">Hydrolase</keyword>
<dbReference type="GO" id="GO:0098554">
    <property type="term" value="C:cytoplasmic side of endoplasmic reticulum membrane"/>
    <property type="evidence" value="ECO:0007669"/>
    <property type="project" value="TreeGrafter"/>
</dbReference>
<evidence type="ECO:0000313" key="10">
    <source>
        <dbReference type="Proteomes" id="UP000694867"/>
    </source>
</evidence>
<comment type="similarity">
    <text evidence="2">Belongs to the peptidase A22B family.</text>
</comment>
<keyword evidence="10" id="KW-1185">Reference proteome</keyword>
<evidence type="ECO:0000256" key="2">
    <source>
        <dbReference type="ARBA" id="ARBA00006859"/>
    </source>
</evidence>
<evidence type="ECO:0000313" key="11">
    <source>
        <dbReference type="RefSeq" id="XP_003737739.2"/>
    </source>
</evidence>
<keyword evidence="5" id="KW-0256">Endoplasmic reticulum</keyword>
<dbReference type="GeneID" id="100903438"/>
<dbReference type="InterPro" id="IPR006639">
    <property type="entry name" value="Preselin/SPP"/>
</dbReference>
<organism evidence="10 11">
    <name type="scientific">Galendromus occidentalis</name>
    <name type="common">western predatory mite</name>
    <dbReference type="NCBI Taxonomy" id="34638"/>
    <lineage>
        <taxon>Eukaryota</taxon>
        <taxon>Metazoa</taxon>
        <taxon>Ecdysozoa</taxon>
        <taxon>Arthropoda</taxon>
        <taxon>Chelicerata</taxon>
        <taxon>Arachnida</taxon>
        <taxon>Acari</taxon>
        <taxon>Parasitiformes</taxon>
        <taxon>Mesostigmata</taxon>
        <taxon>Gamasina</taxon>
        <taxon>Phytoseioidea</taxon>
        <taxon>Phytoseiidae</taxon>
        <taxon>Typhlodrominae</taxon>
        <taxon>Galendromus</taxon>
    </lineage>
</organism>
<comment type="subcellular location">
    <subcellularLocation>
        <location evidence="1">Endoplasmic reticulum membrane</location>
        <topology evidence="1">Multi-pass membrane protein</topology>
    </subcellularLocation>
</comment>
<feature type="transmembrane region" description="Helical" evidence="9">
    <location>
        <begin position="286"/>
        <end position="311"/>
    </location>
</feature>
<feature type="transmembrane region" description="Helical" evidence="9">
    <location>
        <begin position="170"/>
        <end position="191"/>
    </location>
</feature>
<gene>
    <name evidence="11" type="primary">LOC100903438</name>
</gene>
<feature type="transmembrane region" description="Helical" evidence="9">
    <location>
        <begin position="203"/>
        <end position="222"/>
    </location>
</feature>
<sequence>MCSLLSPSWINWAGLVTASSNLLMMAMIAIIFASSSFLDMTKKLKDEEKTIKKFSSKYTIVAMCSPLILSCYLVGVYVGIKTSGEENLSRVFRFVAVWIGLFPLASAVARISRFIIPGFMVKNQEYHALMESKTGSHKIIDMSFDRFEIFGIIVAGAIGGWYLMTHHWIANNFFGLALAHVGITEILACVWNVEIGAMRLNSIAINCIVLCGLLVYDVFWVFRTEVLKTVSSLQCPITIVFPYDSLEHGYWIERSMKLGLGDIVAPGTLIAQMLRYDLDKKSGSKLLYFGVTFASYVLGLILAFAVCVGYQNGQPALLYIVPLCLIVPLCVALIRGEIASLLLNRDPVAEGENDANASLVEREQNLQRDDEDPPSCSEAPENEDFGAGADEPSDPTLGPNSPMVSEENSIYIQG</sequence>
<evidence type="ECO:0000256" key="3">
    <source>
        <dbReference type="ARBA" id="ARBA00022692"/>
    </source>
</evidence>